<comment type="similarity">
    <text evidence="1">Belongs to the aspartate/glutamate racemases family.</text>
</comment>
<dbReference type="SUPFAM" id="SSF53681">
    <property type="entry name" value="Aspartate/glutamate racemase"/>
    <property type="match status" value="2"/>
</dbReference>
<dbReference type="RefSeq" id="WP_034423208.1">
    <property type="nucleotide sequence ID" value="NZ_CP045798.1"/>
</dbReference>
<evidence type="ECO:0000313" key="3">
    <source>
        <dbReference type="EMBL" id="QNB47312.1"/>
    </source>
</evidence>
<name>A0A7G6E5F8_THEFR</name>
<dbReference type="KEGG" id="tfr:BR63_14040"/>
<dbReference type="Gene3D" id="3.40.50.1860">
    <property type="match status" value="2"/>
</dbReference>
<dbReference type="Proteomes" id="UP000515847">
    <property type="component" value="Chromosome"/>
</dbReference>
<dbReference type="EC" id="5.1.1.-" evidence="3"/>
<proteinExistence type="inferred from homology"/>
<sequence length="235" mass="25678">MSEKIIGILGGMGPEATANFFLKIIKATPVEKDQDHLRIIIDSNPKIPDRTSAILGHGPSPVETMVRTGKNLASLGVNIGAIPCITAHYFFDEVQKELPFPLVNALEELNKRIKTSYPHVEKIGVLATTGTVKSKLYDKHLSSYTIIYPDDSSQEKIMKAIYGINGIKNGNTGIYPKCLLVQAGFELIERGSQALIAGCTEIPLVLKPEDFPVPLLDPMEVLAESIVNMAKQSQH</sequence>
<evidence type="ECO:0000256" key="2">
    <source>
        <dbReference type="ARBA" id="ARBA00023235"/>
    </source>
</evidence>
<reference evidence="3 4" key="1">
    <citation type="journal article" date="2019" name="Front. Microbiol.">
        <title>Thermoanaerosceptrum fracticalcis gen. nov. sp. nov., a Novel Fumarate-Fermenting Microorganism From a Deep Fractured Carbonate Aquifer of the US Great Basin.</title>
        <authorList>
            <person name="Hamilton-Brehm S.D."/>
            <person name="Stewart L.E."/>
            <person name="Zavarin M."/>
            <person name="Caldwell M."/>
            <person name="Lawson P.A."/>
            <person name="Onstott T.C."/>
            <person name="Grzymski J."/>
            <person name="Neveux I."/>
            <person name="Lollar B.S."/>
            <person name="Russell C.E."/>
            <person name="Moser D.P."/>
        </authorList>
    </citation>
    <scope>NUCLEOTIDE SEQUENCE [LARGE SCALE GENOMIC DNA]</scope>
    <source>
        <strain evidence="3 4">DRI-13</strain>
    </source>
</reference>
<dbReference type="OrthoDB" id="9803739at2"/>
<dbReference type="PANTHER" id="PTHR21198">
    <property type="entry name" value="GLUTAMATE RACEMASE"/>
    <property type="match status" value="1"/>
</dbReference>
<keyword evidence="4" id="KW-1185">Reference proteome</keyword>
<organism evidence="3 4">
    <name type="scientific">Thermanaerosceptrum fracticalcis</name>
    <dbReference type="NCBI Taxonomy" id="1712410"/>
    <lineage>
        <taxon>Bacteria</taxon>
        <taxon>Bacillati</taxon>
        <taxon>Bacillota</taxon>
        <taxon>Clostridia</taxon>
        <taxon>Eubacteriales</taxon>
        <taxon>Peptococcaceae</taxon>
        <taxon>Thermanaerosceptrum</taxon>
    </lineage>
</organism>
<dbReference type="NCBIfam" id="TIGR00035">
    <property type="entry name" value="asp_race"/>
    <property type="match status" value="1"/>
</dbReference>
<dbReference type="PANTHER" id="PTHR21198:SF7">
    <property type="entry name" value="ASPARTATE-GLUTAMATE RACEMASE FAMILY"/>
    <property type="match status" value="1"/>
</dbReference>
<evidence type="ECO:0000313" key="4">
    <source>
        <dbReference type="Proteomes" id="UP000515847"/>
    </source>
</evidence>
<dbReference type="EMBL" id="CP045798">
    <property type="protein sequence ID" value="QNB47312.1"/>
    <property type="molecule type" value="Genomic_DNA"/>
</dbReference>
<keyword evidence="2 3" id="KW-0413">Isomerase</keyword>
<evidence type="ECO:0000256" key="1">
    <source>
        <dbReference type="ARBA" id="ARBA00007847"/>
    </source>
</evidence>
<dbReference type="InterPro" id="IPR015942">
    <property type="entry name" value="Asp/Glu/hydantoin_racemase"/>
</dbReference>
<dbReference type="InterPro" id="IPR001920">
    <property type="entry name" value="Asp/Glu_race"/>
</dbReference>
<dbReference type="Pfam" id="PF01177">
    <property type="entry name" value="Asp_Glu_race"/>
    <property type="match status" value="1"/>
</dbReference>
<accession>A0A7G6E5F8</accession>
<dbReference type="InterPro" id="IPR004380">
    <property type="entry name" value="Asp_race"/>
</dbReference>
<gene>
    <name evidence="3" type="ORF">BR63_14040</name>
</gene>
<protein>
    <submittedName>
        <fullName evidence="3">Amino acid racemase</fullName>
        <ecNumber evidence="3">5.1.1.-</ecNumber>
    </submittedName>
</protein>
<dbReference type="AlphaFoldDB" id="A0A7G6E5F8"/>
<dbReference type="GO" id="GO:0047661">
    <property type="term" value="F:amino-acid racemase activity"/>
    <property type="evidence" value="ECO:0007669"/>
    <property type="project" value="InterPro"/>
</dbReference>